<name>A0A2P2IYL8_RHIMU</name>
<dbReference type="EMBL" id="GGEC01005816">
    <property type="protein sequence ID" value="MBW86299.1"/>
    <property type="molecule type" value="Transcribed_RNA"/>
</dbReference>
<dbReference type="InterPro" id="IPR005202">
    <property type="entry name" value="TF_GRAS"/>
</dbReference>
<organism evidence="7">
    <name type="scientific">Rhizophora mucronata</name>
    <name type="common">Asiatic mangrove</name>
    <dbReference type="NCBI Taxonomy" id="61149"/>
    <lineage>
        <taxon>Eukaryota</taxon>
        <taxon>Viridiplantae</taxon>
        <taxon>Streptophyta</taxon>
        <taxon>Embryophyta</taxon>
        <taxon>Tracheophyta</taxon>
        <taxon>Spermatophyta</taxon>
        <taxon>Magnoliopsida</taxon>
        <taxon>eudicotyledons</taxon>
        <taxon>Gunneridae</taxon>
        <taxon>Pentapetalae</taxon>
        <taxon>rosids</taxon>
        <taxon>fabids</taxon>
        <taxon>Malpighiales</taxon>
        <taxon>Rhizophoraceae</taxon>
        <taxon>Rhizophora</taxon>
    </lineage>
</organism>
<evidence type="ECO:0000313" key="7">
    <source>
        <dbReference type="EMBL" id="MBW86299.1"/>
    </source>
</evidence>
<feature type="region of interest" description="VHIID" evidence="5">
    <location>
        <begin position="469"/>
        <end position="534"/>
    </location>
</feature>
<feature type="region of interest" description="Disordered" evidence="6">
    <location>
        <begin position="153"/>
        <end position="173"/>
    </location>
</feature>
<comment type="caution">
    <text evidence="5">Lacks conserved residue(s) required for the propagation of feature annotation.</text>
</comment>
<evidence type="ECO:0000256" key="2">
    <source>
        <dbReference type="ARBA" id="ARBA00023015"/>
    </source>
</evidence>
<feature type="region of interest" description="Disordered" evidence="6">
    <location>
        <begin position="351"/>
        <end position="383"/>
    </location>
</feature>
<feature type="short sequence motif" description="VHIID" evidence="5">
    <location>
        <begin position="500"/>
        <end position="504"/>
    </location>
</feature>
<reference evidence="7" key="1">
    <citation type="submission" date="2018-02" db="EMBL/GenBank/DDBJ databases">
        <title>Rhizophora mucronata_Transcriptome.</title>
        <authorList>
            <person name="Meera S.P."/>
            <person name="Sreeshan A."/>
            <person name="Augustine A."/>
        </authorList>
    </citation>
    <scope>NUCLEOTIDE SEQUENCE</scope>
    <source>
        <tissue evidence="7">Leaf</tissue>
    </source>
</reference>
<accession>A0A2P2IYL8</accession>
<sequence length="765" mass="85821">MDSGFAGFSASLNGSKFKDTTLFPDSEQFQGTSNGFKVKDPSLDSNLNFVDSPPVLPDLDPGYIHLSSLTSTDGDSPTDDFDFTEVVPNYISQMLLEEDMEEKPCMFYDPLVLQAAEKSLYDVIGEKYPSSSNQSSSYGDQFLVDSPDDGFSSGFSDHSSLSGSSSNNNTAVDPQRNVEFGELKLSFLQTPLPTNFVFQSQGKSNSQPSLKLQKGLGTNGNGLVQPSVSEIVVPNLFSESELALQFKKGVEEATKFLPKSNQLVLDLETNAFMPESEECVLTVAVEPKKEASDYFPELLMGKKYHKREEEDFEEERSNKQSAICDDEIELSEMFDKVLVCVEEPTQPPACELDGCPESKSSNTMQQTGQTNGSSGSKTRVKRQANKKEVVDLRTLLILCAQAVSTDDRRTANELLKQIRQHSSPFGDGAQRLAHCFANGLEARLAGTGTQIYTALSEKKISAACMLKAYQAYLSDCPFKKLAIVFANHTFFSMAEKATTLHIIDFGILYGFQWPPLIYRLAKRPGGPPKLRITGIDLPQSGFRPAKGVQETGHRLAKYCERHNVPFEFNAIAQKWETIRIDDLKINPGEFLGVNCLFRFKNLLDETVVIDSPRDAVLNLIRNIKPDIFVHAIVNGSYSAPFFVTRFREALFHFSALFDMLDMNMRCEDEMRLKFEKEFYSREAMNVIACEGTERVERPEIYKQWQVRNVRAGLKQLPLDNFILKKLKHKVSTRYHADFVVDQDGHWLLQGWKGRIVYASSAWIPT</sequence>
<dbReference type="PANTHER" id="PTHR31636">
    <property type="entry name" value="OSJNBA0084A10.13 PROTEIN-RELATED"/>
    <property type="match status" value="1"/>
</dbReference>
<keyword evidence="2" id="KW-0805">Transcription regulation</keyword>
<proteinExistence type="inferred from homology"/>
<evidence type="ECO:0000256" key="6">
    <source>
        <dbReference type="SAM" id="MobiDB-lite"/>
    </source>
</evidence>
<evidence type="ECO:0000256" key="5">
    <source>
        <dbReference type="PROSITE-ProRule" id="PRU01191"/>
    </source>
</evidence>
<feature type="compositionally biased region" description="Polar residues" evidence="6">
    <location>
        <begin position="358"/>
        <end position="377"/>
    </location>
</feature>
<feature type="compositionally biased region" description="Low complexity" evidence="6">
    <location>
        <begin position="153"/>
        <end position="166"/>
    </location>
</feature>
<evidence type="ECO:0000256" key="1">
    <source>
        <dbReference type="ARBA" id="ARBA00004123"/>
    </source>
</evidence>
<comment type="subcellular location">
    <subcellularLocation>
        <location evidence="1">Nucleus</location>
    </subcellularLocation>
</comment>
<evidence type="ECO:0000256" key="3">
    <source>
        <dbReference type="ARBA" id="ARBA00023163"/>
    </source>
</evidence>
<keyword evidence="4" id="KW-0539">Nucleus</keyword>
<feature type="region of interest" description="SAW" evidence="5">
    <location>
        <begin position="688"/>
        <end position="763"/>
    </location>
</feature>
<dbReference type="EMBL" id="GGEC01005815">
    <property type="protein sequence ID" value="MBW86298.1"/>
    <property type="molecule type" value="Transcribed_RNA"/>
</dbReference>
<protein>
    <submittedName>
        <fullName evidence="7">GRAS03 protein</fullName>
    </submittedName>
</protein>
<comment type="similarity">
    <text evidence="5">Belongs to the GRAS family.</text>
</comment>
<keyword evidence="3" id="KW-0804">Transcription</keyword>
<feature type="region of interest" description="Leucine repeat I (LRI)" evidence="5">
    <location>
        <begin position="390"/>
        <end position="450"/>
    </location>
</feature>
<feature type="region of interest" description="Leucine repeat II (LRII)" evidence="5">
    <location>
        <begin position="550"/>
        <end position="582"/>
    </location>
</feature>
<evidence type="ECO:0000256" key="4">
    <source>
        <dbReference type="ARBA" id="ARBA00023242"/>
    </source>
</evidence>
<dbReference type="PROSITE" id="PS50985">
    <property type="entry name" value="GRAS"/>
    <property type="match status" value="1"/>
</dbReference>
<dbReference type="GO" id="GO:0005634">
    <property type="term" value="C:nucleus"/>
    <property type="evidence" value="ECO:0007669"/>
    <property type="project" value="UniProtKB-SubCell"/>
</dbReference>
<dbReference type="Pfam" id="PF03514">
    <property type="entry name" value="GRAS"/>
    <property type="match status" value="1"/>
</dbReference>
<dbReference type="AlphaFoldDB" id="A0A2P2IYL8"/>